<feature type="domain" description="HTH tetR-type" evidence="5">
    <location>
        <begin position="6"/>
        <end position="66"/>
    </location>
</feature>
<evidence type="ECO:0000259" key="5">
    <source>
        <dbReference type="PROSITE" id="PS50977"/>
    </source>
</evidence>
<dbReference type="InterPro" id="IPR050109">
    <property type="entry name" value="HTH-type_TetR-like_transc_reg"/>
</dbReference>
<keyword evidence="7" id="KW-1185">Reference proteome</keyword>
<dbReference type="SUPFAM" id="SSF46689">
    <property type="entry name" value="Homeodomain-like"/>
    <property type="match status" value="1"/>
</dbReference>
<dbReference type="Pfam" id="PF13305">
    <property type="entry name" value="TetR_C_33"/>
    <property type="match status" value="1"/>
</dbReference>
<dbReference type="PANTHER" id="PTHR30055:SF239">
    <property type="entry name" value="TRANSCRIPTIONAL REGULATORY PROTEIN"/>
    <property type="match status" value="1"/>
</dbReference>
<name>A0A7Y9KJ04_9MICO</name>
<keyword evidence="1" id="KW-0805">Transcription regulation</keyword>
<dbReference type="InterPro" id="IPR025996">
    <property type="entry name" value="MT1864/Rv1816-like_C"/>
</dbReference>
<sequence length="179" mass="19078">MPTPERTTLDEIVAAARDLLDDGGPANVTMQAVAQRVGVRAPSLYKRVRDREALLTLVSNEIALDLGTRLADAGDDLESLARAYRRFAHEQPEGFRLILGGPGEPEVLARVSAPVLRVAGSAVGDEHALDAARLMTAWVTGFVSMELLGAFQLGGSVDDAFEWGLGRIVSSLDPQTQGV</sequence>
<dbReference type="PANTHER" id="PTHR30055">
    <property type="entry name" value="HTH-TYPE TRANSCRIPTIONAL REGULATOR RUTR"/>
    <property type="match status" value="1"/>
</dbReference>
<dbReference type="GO" id="GO:0003700">
    <property type="term" value="F:DNA-binding transcription factor activity"/>
    <property type="evidence" value="ECO:0007669"/>
    <property type="project" value="TreeGrafter"/>
</dbReference>
<proteinExistence type="predicted"/>
<dbReference type="InterPro" id="IPR036271">
    <property type="entry name" value="Tet_transcr_reg_TetR-rel_C_sf"/>
</dbReference>
<dbReference type="Proteomes" id="UP000576969">
    <property type="component" value="Unassembled WGS sequence"/>
</dbReference>
<keyword evidence="3" id="KW-0804">Transcription</keyword>
<evidence type="ECO:0000256" key="4">
    <source>
        <dbReference type="PROSITE-ProRule" id="PRU00335"/>
    </source>
</evidence>
<gene>
    <name evidence="6" type="ORF">BJ991_001189</name>
</gene>
<evidence type="ECO:0000256" key="2">
    <source>
        <dbReference type="ARBA" id="ARBA00023125"/>
    </source>
</evidence>
<protein>
    <submittedName>
        <fullName evidence="6">AcrR family transcriptional regulator</fullName>
    </submittedName>
</protein>
<keyword evidence="2 4" id="KW-0238">DNA-binding</keyword>
<dbReference type="Gene3D" id="1.10.357.10">
    <property type="entry name" value="Tetracycline Repressor, domain 2"/>
    <property type="match status" value="1"/>
</dbReference>
<dbReference type="RefSeq" id="WP_179488306.1">
    <property type="nucleotide sequence ID" value="NZ_JACCBV010000001.1"/>
</dbReference>
<dbReference type="AlphaFoldDB" id="A0A7Y9KJ04"/>
<feature type="DNA-binding region" description="H-T-H motif" evidence="4">
    <location>
        <begin position="29"/>
        <end position="48"/>
    </location>
</feature>
<dbReference type="Pfam" id="PF00440">
    <property type="entry name" value="TetR_N"/>
    <property type="match status" value="1"/>
</dbReference>
<dbReference type="PROSITE" id="PS50977">
    <property type="entry name" value="HTH_TETR_2"/>
    <property type="match status" value="1"/>
</dbReference>
<organism evidence="6 7">
    <name type="scientific">Microbacterium immunditiarum</name>
    <dbReference type="NCBI Taxonomy" id="337480"/>
    <lineage>
        <taxon>Bacteria</taxon>
        <taxon>Bacillati</taxon>
        <taxon>Actinomycetota</taxon>
        <taxon>Actinomycetes</taxon>
        <taxon>Micrococcales</taxon>
        <taxon>Microbacteriaceae</taxon>
        <taxon>Microbacterium</taxon>
    </lineage>
</organism>
<dbReference type="SUPFAM" id="SSF48498">
    <property type="entry name" value="Tetracyclin repressor-like, C-terminal domain"/>
    <property type="match status" value="1"/>
</dbReference>
<dbReference type="EMBL" id="JACCBV010000001">
    <property type="protein sequence ID" value="NYE19161.1"/>
    <property type="molecule type" value="Genomic_DNA"/>
</dbReference>
<dbReference type="GO" id="GO:0000976">
    <property type="term" value="F:transcription cis-regulatory region binding"/>
    <property type="evidence" value="ECO:0007669"/>
    <property type="project" value="TreeGrafter"/>
</dbReference>
<accession>A0A7Y9KJ04</accession>
<evidence type="ECO:0000256" key="3">
    <source>
        <dbReference type="ARBA" id="ARBA00023163"/>
    </source>
</evidence>
<dbReference type="Gene3D" id="1.10.10.60">
    <property type="entry name" value="Homeodomain-like"/>
    <property type="match status" value="1"/>
</dbReference>
<evidence type="ECO:0000313" key="7">
    <source>
        <dbReference type="Proteomes" id="UP000576969"/>
    </source>
</evidence>
<dbReference type="InterPro" id="IPR009057">
    <property type="entry name" value="Homeodomain-like_sf"/>
</dbReference>
<evidence type="ECO:0000256" key="1">
    <source>
        <dbReference type="ARBA" id="ARBA00023015"/>
    </source>
</evidence>
<dbReference type="InterPro" id="IPR001647">
    <property type="entry name" value="HTH_TetR"/>
</dbReference>
<evidence type="ECO:0000313" key="6">
    <source>
        <dbReference type="EMBL" id="NYE19161.1"/>
    </source>
</evidence>
<reference evidence="6 7" key="1">
    <citation type="submission" date="2020-07" db="EMBL/GenBank/DDBJ databases">
        <title>Sequencing the genomes of 1000 actinobacteria strains.</title>
        <authorList>
            <person name="Klenk H.-P."/>
        </authorList>
    </citation>
    <scope>NUCLEOTIDE SEQUENCE [LARGE SCALE GENOMIC DNA]</scope>
    <source>
        <strain evidence="6 7">DSM 24662</strain>
    </source>
</reference>
<comment type="caution">
    <text evidence="6">The sequence shown here is derived from an EMBL/GenBank/DDBJ whole genome shotgun (WGS) entry which is preliminary data.</text>
</comment>